<dbReference type="EC" id="1.8.1.2" evidence="3"/>
<accession>A0A6M1LV51</accession>
<evidence type="ECO:0000256" key="5">
    <source>
        <dbReference type="ARBA" id="ARBA00022630"/>
    </source>
</evidence>
<dbReference type="GO" id="GO:0010181">
    <property type="term" value="F:FMN binding"/>
    <property type="evidence" value="ECO:0007669"/>
    <property type="project" value="TreeGrafter"/>
</dbReference>
<dbReference type="GO" id="GO:0051539">
    <property type="term" value="F:4 iron, 4 sulfur cluster binding"/>
    <property type="evidence" value="ECO:0007669"/>
    <property type="project" value="UniProtKB-KW"/>
</dbReference>
<comment type="catalytic activity">
    <reaction evidence="15">
        <text>hydrogen sulfide + 3 NADP(+) + 3 H2O = sulfite + 3 NADPH + 4 H(+)</text>
        <dbReference type="Rhea" id="RHEA:13801"/>
        <dbReference type="ChEBI" id="CHEBI:15377"/>
        <dbReference type="ChEBI" id="CHEBI:15378"/>
        <dbReference type="ChEBI" id="CHEBI:17359"/>
        <dbReference type="ChEBI" id="CHEBI:29919"/>
        <dbReference type="ChEBI" id="CHEBI:57783"/>
        <dbReference type="ChEBI" id="CHEBI:58349"/>
        <dbReference type="EC" id="1.8.1.2"/>
    </reaction>
</comment>
<keyword evidence="10" id="KW-0249">Electron transport</keyword>
<dbReference type="InterPro" id="IPR017927">
    <property type="entry name" value="FAD-bd_FR_type"/>
</dbReference>
<keyword evidence="14" id="KW-0198">Cysteine biosynthesis</keyword>
<keyword evidence="5" id="KW-0285">Flavoprotein</keyword>
<evidence type="ECO:0000259" key="17">
    <source>
        <dbReference type="PROSITE" id="PS51656"/>
    </source>
</evidence>
<dbReference type="PANTHER" id="PTHR19384:SF128">
    <property type="entry name" value="NADPH OXIDOREDUCTASE A"/>
    <property type="match status" value="1"/>
</dbReference>
<comment type="cofactor">
    <cofactor evidence="1">
        <name>FMN</name>
        <dbReference type="ChEBI" id="CHEBI:58210"/>
    </cofactor>
</comment>
<dbReference type="SUPFAM" id="SSF63380">
    <property type="entry name" value="Riboflavin synthase domain-like"/>
    <property type="match status" value="1"/>
</dbReference>
<evidence type="ECO:0000256" key="9">
    <source>
        <dbReference type="ARBA" id="ARBA00022857"/>
    </source>
</evidence>
<dbReference type="InterPro" id="IPR017938">
    <property type="entry name" value="Riboflavin_synthase-like_b-brl"/>
</dbReference>
<evidence type="ECO:0000256" key="2">
    <source>
        <dbReference type="ARBA" id="ARBA00001974"/>
    </source>
</evidence>
<keyword evidence="10" id="KW-0813">Transport</keyword>
<dbReference type="AlphaFoldDB" id="A0A6M1LV51"/>
<dbReference type="Gene3D" id="1.20.990.10">
    <property type="entry name" value="NADPH-cytochrome p450 Reductase, Chain A, domain 3"/>
    <property type="match status" value="1"/>
</dbReference>
<dbReference type="FunFam" id="3.40.50.80:FF:000001">
    <property type="entry name" value="NADPH--cytochrome P450 reductase 1"/>
    <property type="match status" value="1"/>
</dbReference>
<dbReference type="InterPro" id="IPR023173">
    <property type="entry name" value="NADPH_Cyt_P450_Rdtase_alpha"/>
</dbReference>
<feature type="domain" description="4Fe-4S" evidence="17">
    <location>
        <begin position="80"/>
        <end position="139"/>
    </location>
</feature>
<dbReference type="Pfam" id="PF00667">
    <property type="entry name" value="FAD_binding_1"/>
    <property type="match status" value="2"/>
</dbReference>
<keyword evidence="13" id="KW-0411">Iron-sulfur</keyword>
<dbReference type="GO" id="GO:0050660">
    <property type="term" value="F:flavin adenine dinucleotide binding"/>
    <property type="evidence" value="ECO:0007669"/>
    <property type="project" value="TreeGrafter"/>
</dbReference>
<dbReference type="InterPro" id="IPR001433">
    <property type="entry name" value="OxRdtase_FAD/NAD-bd"/>
</dbReference>
<evidence type="ECO:0000256" key="11">
    <source>
        <dbReference type="ARBA" id="ARBA00023002"/>
    </source>
</evidence>
<keyword evidence="7" id="KW-0479">Metal-binding</keyword>
<dbReference type="GO" id="GO:0019344">
    <property type="term" value="P:cysteine biosynthetic process"/>
    <property type="evidence" value="ECO:0007669"/>
    <property type="project" value="UniProtKB-KW"/>
</dbReference>
<dbReference type="InterPro" id="IPR003097">
    <property type="entry name" value="CysJ-like_FAD-binding"/>
</dbReference>
<dbReference type="GO" id="GO:0004783">
    <property type="term" value="F:sulfite reductase (NADPH) activity"/>
    <property type="evidence" value="ECO:0007669"/>
    <property type="project" value="UniProtKB-EC"/>
</dbReference>
<evidence type="ECO:0000256" key="4">
    <source>
        <dbReference type="ARBA" id="ARBA00022485"/>
    </source>
</evidence>
<keyword evidence="8" id="KW-0274">FAD</keyword>
<proteinExistence type="predicted"/>
<dbReference type="PANTHER" id="PTHR19384">
    <property type="entry name" value="NITRIC OXIDE SYNTHASE-RELATED"/>
    <property type="match status" value="1"/>
</dbReference>
<dbReference type="SUPFAM" id="SSF52343">
    <property type="entry name" value="Ferredoxin reductase-like, C-terminal NADP-linked domain"/>
    <property type="match status" value="1"/>
</dbReference>
<evidence type="ECO:0000313" key="18">
    <source>
        <dbReference type="EMBL" id="NGM24348.1"/>
    </source>
</evidence>
<evidence type="ECO:0000256" key="6">
    <source>
        <dbReference type="ARBA" id="ARBA00022643"/>
    </source>
</evidence>
<evidence type="ECO:0000256" key="14">
    <source>
        <dbReference type="ARBA" id="ARBA00023192"/>
    </source>
</evidence>
<evidence type="ECO:0000256" key="13">
    <source>
        <dbReference type="ARBA" id="ARBA00023014"/>
    </source>
</evidence>
<dbReference type="EMBL" id="JAAIKB010000033">
    <property type="protein sequence ID" value="NGM24348.1"/>
    <property type="molecule type" value="Genomic_DNA"/>
</dbReference>
<evidence type="ECO:0000256" key="10">
    <source>
        <dbReference type="ARBA" id="ARBA00022982"/>
    </source>
</evidence>
<evidence type="ECO:0000256" key="12">
    <source>
        <dbReference type="ARBA" id="ARBA00023004"/>
    </source>
</evidence>
<feature type="domain" description="FAD-binding FR-type" evidence="16">
    <location>
        <begin position="154"/>
        <end position="361"/>
    </location>
</feature>
<dbReference type="PROSITE" id="PS51384">
    <property type="entry name" value="FAD_FR"/>
    <property type="match status" value="1"/>
</dbReference>
<comment type="caution">
    <text evidence="18">The sequence shown here is derived from an EMBL/GenBank/DDBJ whole genome shotgun (WGS) entry which is preliminary data.</text>
</comment>
<dbReference type="RefSeq" id="WP_164698258.1">
    <property type="nucleotide sequence ID" value="NZ_JAAIKB010000033.1"/>
</dbReference>
<dbReference type="GO" id="GO:0005829">
    <property type="term" value="C:cytosol"/>
    <property type="evidence" value="ECO:0007669"/>
    <property type="project" value="TreeGrafter"/>
</dbReference>
<keyword evidence="19" id="KW-1185">Reference proteome</keyword>
<evidence type="ECO:0000313" key="19">
    <source>
        <dbReference type="Proteomes" id="UP000475385"/>
    </source>
</evidence>
<dbReference type="PRINTS" id="PR00371">
    <property type="entry name" value="FPNCR"/>
</dbReference>
<dbReference type="PROSITE" id="PS51656">
    <property type="entry name" value="4FE4S"/>
    <property type="match status" value="1"/>
</dbReference>
<reference evidence="18 19" key="1">
    <citation type="submission" date="2020-03" db="EMBL/GenBank/DDBJ databases">
        <title>Roseomonas stagni sp. nov., isolated from pond water in Japan.</title>
        <authorList>
            <person name="Furuhata K."/>
            <person name="Miyamoto H."/>
            <person name="Goto K."/>
        </authorList>
    </citation>
    <scope>NUCLEOTIDE SEQUENCE [LARGE SCALE GENOMIC DNA]</scope>
    <source>
        <strain evidence="18 19">PeD5</strain>
    </source>
</reference>
<dbReference type="GO" id="GO:0046872">
    <property type="term" value="F:metal ion binding"/>
    <property type="evidence" value="ECO:0007669"/>
    <property type="project" value="UniProtKB-KW"/>
</dbReference>
<dbReference type="Proteomes" id="UP000475385">
    <property type="component" value="Unassembled WGS sequence"/>
</dbReference>
<evidence type="ECO:0000256" key="7">
    <source>
        <dbReference type="ARBA" id="ARBA00022723"/>
    </source>
</evidence>
<name>A0A6M1LV51_9PROT</name>
<evidence type="ECO:0000256" key="8">
    <source>
        <dbReference type="ARBA" id="ARBA00022827"/>
    </source>
</evidence>
<organism evidence="18 19">
    <name type="scientific">Falsiroseomonas algicola</name>
    <dbReference type="NCBI Taxonomy" id="2716930"/>
    <lineage>
        <taxon>Bacteria</taxon>
        <taxon>Pseudomonadati</taxon>
        <taxon>Pseudomonadota</taxon>
        <taxon>Alphaproteobacteria</taxon>
        <taxon>Acetobacterales</taxon>
        <taxon>Roseomonadaceae</taxon>
        <taxon>Falsiroseomonas</taxon>
    </lineage>
</organism>
<protein>
    <recommendedName>
        <fullName evidence="3">assimilatory sulfite reductase (NADPH)</fullName>
        <ecNumber evidence="3">1.8.1.2</ecNumber>
    </recommendedName>
</protein>
<keyword evidence="12" id="KW-0408">Iron</keyword>
<evidence type="ECO:0000259" key="16">
    <source>
        <dbReference type="PROSITE" id="PS51384"/>
    </source>
</evidence>
<gene>
    <name evidence="18" type="ORF">G3576_30450</name>
</gene>
<dbReference type="Gene3D" id="1.10.15.40">
    <property type="entry name" value="Electron transport complex subunit B, putative Fe-S cluster"/>
    <property type="match status" value="1"/>
</dbReference>
<evidence type="ECO:0000256" key="1">
    <source>
        <dbReference type="ARBA" id="ARBA00001917"/>
    </source>
</evidence>
<comment type="cofactor">
    <cofactor evidence="2">
        <name>FAD</name>
        <dbReference type="ChEBI" id="CHEBI:57692"/>
    </cofactor>
</comment>
<keyword evidence="4" id="KW-0004">4Fe-4S</keyword>
<dbReference type="Pfam" id="PF00175">
    <property type="entry name" value="NAD_binding_1"/>
    <property type="match status" value="1"/>
</dbReference>
<keyword evidence="6" id="KW-0288">FMN</keyword>
<sequence length="512" mass="54505">MNAIIPQALGPAPVPVIPENAPFTAAQRAWLNGFLAGLYGVAAAATANASAGPPPPAAAAEDFSWHDPAIELEERLQLAEGKPLSRRLMAAMAQLDCGQCGYVCQSYAEALANGAESSAALCVPGAKATQKALKALLAEKPATAAPKPATPAAPAGRPIRFVSAARLTGPGSAKDVRHVVLDLADSGLAYEPGDSLSLAVENDPALVEAVLAALGAGGDDALREELRRRRDIARPLDRTLDLLAGAARHAPHAVALRALAHGEDGVEPADADLLDLLQAFPSARPPVADLVASLPLLKPRLYSIASSPLACPGRVELCVGVVQATRRERVRDGVASCHLAFRATPEVPLLAQVQVSHFRLPADAAKPVIMIGPGTGIAPFRAFLQHLEATGARNRAWLFFGDQRGATDFLFREEIEAWRRKGTLSRLSLAWSRDGDRKVYVQHRMAEEAPDLWRWLQDGAHLYVCGDASRMAKDVDAALRQVAMSEGGMNAEQARDWIVALARQGRYQRDVY</sequence>
<dbReference type="InterPro" id="IPR039261">
    <property type="entry name" value="FNR_nucleotide-bd"/>
</dbReference>
<evidence type="ECO:0000256" key="15">
    <source>
        <dbReference type="ARBA" id="ARBA00052219"/>
    </source>
</evidence>
<dbReference type="InterPro" id="IPR001709">
    <property type="entry name" value="Flavoprot_Pyr_Nucl_cyt_Rdtase"/>
</dbReference>
<dbReference type="NCBIfam" id="NF004859">
    <property type="entry name" value="PRK06214.1"/>
    <property type="match status" value="1"/>
</dbReference>
<dbReference type="Gene3D" id="2.40.30.10">
    <property type="entry name" value="Translation factors"/>
    <property type="match status" value="1"/>
</dbReference>
<keyword evidence="9" id="KW-0521">NADP</keyword>
<dbReference type="Gene3D" id="3.40.50.80">
    <property type="entry name" value="Nucleotide-binding domain of ferredoxin-NADP reductase (FNR) module"/>
    <property type="match status" value="1"/>
</dbReference>
<keyword evidence="11 18" id="KW-0560">Oxidoreductase</keyword>
<evidence type="ECO:0000256" key="3">
    <source>
        <dbReference type="ARBA" id="ARBA00012604"/>
    </source>
</evidence>
<dbReference type="InterPro" id="IPR007202">
    <property type="entry name" value="4Fe-4S_dom"/>
</dbReference>
<keyword evidence="14" id="KW-0028">Amino-acid biosynthesis</keyword>